<evidence type="ECO:0000313" key="1">
    <source>
        <dbReference type="EMBL" id="KAL0466764.1"/>
    </source>
</evidence>
<evidence type="ECO:0000313" key="2">
    <source>
        <dbReference type="Proteomes" id="UP001451303"/>
    </source>
</evidence>
<dbReference type="PANTHER" id="PTHR46202">
    <property type="entry name" value="DNA EXCISION REPAIR PROTEIN ERCC-8"/>
    <property type="match status" value="1"/>
</dbReference>
<dbReference type="InterPro" id="IPR001680">
    <property type="entry name" value="WD40_rpt"/>
</dbReference>
<protein>
    <submittedName>
        <fullName evidence="1">Uncharacterized protein</fullName>
    </submittedName>
</protein>
<keyword evidence="2" id="KW-1185">Reference proteome</keyword>
<dbReference type="InterPro" id="IPR036322">
    <property type="entry name" value="WD40_repeat_dom_sf"/>
</dbReference>
<proteinExistence type="predicted"/>
<dbReference type="Pfam" id="PF00400">
    <property type="entry name" value="WD40"/>
    <property type="match status" value="1"/>
</dbReference>
<name>A0ABR3D259_NEUIN</name>
<dbReference type="Gene3D" id="2.130.10.10">
    <property type="entry name" value="YVTN repeat-like/Quinoprotein amine dehydrogenase"/>
    <property type="match status" value="1"/>
</dbReference>
<dbReference type="InterPro" id="IPR042238">
    <property type="entry name" value="Rad28/ERCC8/Ckn1/ATCSA-1"/>
</dbReference>
<dbReference type="EMBL" id="JAVLET010000011">
    <property type="protein sequence ID" value="KAL0466764.1"/>
    <property type="molecule type" value="Genomic_DNA"/>
</dbReference>
<dbReference type="Proteomes" id="UP001451303">
    <property type="component" value="Unassembled WGS sequence"/>
</dbReference>
<organism evidence="1 2">
    <name type="scientific">Neurospora intermedia</name>
    <dbReference type="NCBI Taxonomy" id="5142"/>
    <lineage>
        <taxon>Eukaryota</taxon>
        <taxon>Fungi</taxon>
        <taxon>Dikarya</taxon>
        <taxon>Ascomycota</taxon>
        <taxon>Pezizomycotina</taxon>
        <taxon>Sordariomycetes</taxon>
        <taxon>Sordariomycetidae</taxon>
        <taxon>Sordariales</taxon>
        <taxon>Sordariaceae</taxon>
        <taxon>Neurospora</taxon>
    </lineage>
</organism>
<dbReference type="InterPro" id="IPR015943">
    <property type="entry name" value="WD40/YVTN_repeat-like_dom_sf"/>
</dbReference>
<accession>A0ABR3D259</accession>
<sequence length="310" mass="33698">MVEGGRQPRLLAGVRVGGLGRVANPESTHQPAFLWAHQAGQHWSADTARLVGTFELGAKVSSHATSAIAFHLLVACGTQRLGARLVDLRSSVAVQSLVSHGQIGGSAGANLAVTWPPVHDHILASGSADGAVRLCNIRRHTKAHNGPVNGLAWTDNGVYIVSAGHNRQFSLPTTFRNDFNGHLTMFVSPIRLTPQKKELLLYTNKNWMRVKGLQEGTLIIRLRGMGPAVAATRQRAERTTRNFLSSTNVADGIYSGHLDGHIRTWTPQLEALDKEDESTSIEEATGARVKKRKVLDDVFRTLMGRQISFS</sequence>
<dbReference type="SUPFAM" id="SSF50978">
    <property type="entry name" value="WD40 repeat-like"/>
    <property type="match status" value="1"/>
</dbReference>
<reference evidence="1 2" key="1">
    <citation type="submission" date="2023-09" db="EMBL/GenBank/DDBJ databases">
        <title>Multi-omics analysis of a traditional fermented food reveals byproduct-associated fungal strains for waste-to-food upcycling.</title>
        <authorList>
            <consortium name="Lawrence Berkeley National Laboratory"/>
            <person name="Rekdal V.M."/>
            <person name="Villalobos-Escobedo J.M."/>
            <person name="Rodriguez-Valeron N."/>
            <person name="Garcia M.O."/>
            <person name="Vasquez D.P."/>
            <person name="Damayanti I."/>
            <person name="Sorensen P.M."/>
            <person name="Baidoo E.E."/>
            <person name="De Carvalho A.C."/>
            <person name="Riley R."/>
            <person name="Lipzen A."/>
            <person name="He G."/>
            <person name="Yan M."/>
            <person name="Haridas S."/>
            <person name="Daum C."/>
            <person name="Yoshinaga Y."/>
            <person name="Ng V."/>
            <person name="Grigoriev I.V."/>
            <person name="Munk R."/>
            <person name="Nuraida L."/>
            <person name="Wijaya C.H."/>
            <person name="Morales P.-C."/>
            <person name="Keasling J.D."/>
        </authorList>
    </citation>
    <scope>NUCLEOTIDE SEQUENCE [LARGE SCALE GENOMIC DNA]</scope>
    <source>
        <strain evidence="1 2">FGSC 2613</strain>
    </source>
</reference>
<gene>
    <name evidence="1" type="ORF">QR685DRAFT_580069</name>
</gene>
<comment type="caution">
    <text evidence="1">The sequence shown here is derived from an EMBL/GenBank/DDBJ whole genome shotgun (WGS) entry which is preliminary data.</text>
</comment>
<dbReference type="PANTHER" id="PTHR46202:SF1">
    <property type="entry name" value="DNA EXCISION REPAIR PROTEIN ERCC-8"/>
    <property type="match status" value="1"/>
</dbReference>